<evidence type="ECO:0000256" key="3">
    <source>
        <dbReference type="ARBA" id="ARBA00022448"/>
    </source>
</evidence>
<evidence type="ECO:0000256" key="8">
    <source>
        <dbReference type="SAM" id="Coils"/>
    </source>
</evidence>
<dbReference type="InterPro" id="IPR051906">
    <property type="entry name" value="TolC-like"/>
</dbReference>
<evidence type="ECO:0000313" key="10">
    <source>
        <dbReference type="EMBL" id="GAA4307079.1"/>
    </source>
</evidence>
<comment type="similarity">
    <text evidence="2">Belongs to the outer membrane factor (OMF) (TC 1.B.17) family.</text>
</comment>
<comment type="caution">
    <text evidence="10">The sequence shown here is derived from an EMBL/GenBank/DDBJ whole genome shotgun (WGS) entry which is preliminary data.</text>
</comment>
<dbReference type="RefSeq" id="WP_344977429.1">
    <property type="nucleotide sequence ID" value="NZ_BAABFN010000002.1"/>
</dbReference>
<dbReference type="InterPro" id="IPR003423">
    <property type="entry name" value="OMP_efflux"/>
</dbReference>
<keyword evidence="5" id="KW-0812">Transmembrane</keyword>
<dbReference type="EMBL" id="BAABFN010000002">
    <property type="protein sequence ID" value="GAA4307079.1"/>
    <property type="molecule type" value="Genomic_DNA"/>
</dbReference>
<keyword evidence="6" id="KW-0472">Membrane</keyword>
<evidence type="ECO:0000256" key="6">
    <source>
        <dbReference type="ARBA" id="ARBA00023136"/>
    </source>
</evidence>
<dbReference type="Gene3D" id="1.20.1600.10">
    <property type="entry name" value="Outer membrane efflux proteins (OEP)"/>
    <property type="match status" value="1"/>
</dbReference>
<keyword evidence="3" id="KW-0813">Transport</keyword>
<keyword evidence="9" id="KW-0732">Signal</keyword>
<gene>
    <name evidence="10" type="ORF">GCM10023143_13370</name>
</gene>
<organism evidence="10 11">
    <name type="scientific">Compostibacter hankyongensis</name>
    <dbReference type="NCBI Taxonomy" id="1007089"/>
    <lineage>
        <taxon>Bacteria</taxon>
        <taxon>Pseudomonadati</taxon>
        <taxon>Bacteroidota</taxon>
        <taxon>Chitinophagia</taxon>
        <taxon>Chitinophagales</taxon>
        <taxon>Chitinophagaceae</taxon>
        <taxon>Compostibacter</taxon>
    </lineage>
</organism>
<keyword evidence="11" id="KW-1185">Reference proteome</keyword>
<protein>
    <submittedName>
        <fullName evidence="10">TolC family protein</fullName>
    </submittedName>
</protein>
<dbReference type="SUPFAM" id="SSF56954">
    <property type="entry name" value="Outer membrane efflux proteins (OEP)"/>
    <property type="match status" value="1"/>
</dbReference>
<keyword evidence="7" id="KW-0998">Cell outer membrane</keyword>
<evidence type="ECO:0000256" key="2">
    <source>
        <dbReference type="ARBA" id="ARBA00007613"/>
    </source>
</evidence>
<dbReference type="PROSITE" id="PS51257">
    <property type="entry name" value="PROKAR_LIPOPROTEIN"/>
    <property type="match status" value="1"/>
</dbReference>
<keyword evidence="8" id="KW-0175">Coiled coil</keyword>
<evidence type="ECO:0000256" key="5">
    <source>
        <dbReference type="ARBA" id="ARBA00022692"/>
    </source>
</evidence>
<dbReference type="PANTHER" id="PTHR30026:SF20">
    <property type="entry name" value="OUTER MEMBRANE PROTEIN TOLC"/>
    <property type="match status" value="1"/>
</dbReference>
<feature type="signal peptide" evidence="9">
    <location>
        <begin position="1"/>
        <end position="25"/>
    </location>
</feature>
<evidence type="ECO:0000256" key="7">
    <source>
        <dbReference type="ARBA" id="ARBA00023237"/>
    </source>
</evidence>
<reference evidence="11" key="1">
    <citation type="journal article" date="2019" name="Int. J. Syst. Evol. Microbiol.">
        <title>The Global Catalogue of Microorganisms (GCM) 10K type strain sequencing project: providing services to taxonomists for standard genome sequencing and annotation.</title>
        <authorList>
            <consortium name="The Broad Institute Genomics Platform"/>
            <consortium name="The Broad Institute Genome Sequencing Center for Infectious Disease"/>
            <person name="Wu L."/>
            <person name="Ma J."/>
        </authorList>
    </citation>
    <scope>NUCLEOTIDE SEQUENCE [LARGE SCALE GENOMIC DNA]</scope>
    <source>
        <strain evidence="11">JCM 17664</strain>
    </source>
</reference>
<evidence type="ECO:0000256" key="1">
    <source>
        <dbReference type="ARBA" id="ARBA00004442"/>
    </source>
</evidence>
<sequence length="483" mass="53807">MNVLKRASGILLCATALLISGTACGQDSTGNTAAYTLQQCVELAIKNNPDVTQAGFQAQSDRINWQQQRAAMLPTLNGGISHSIYNGRSIDPYSNSYVTQQYNAASYQLNAGLTLWNGSSIQHFIRQYRLAYEASEMDLQQAKDRLTIDVILNYLSVLTINEQLEMAKGQAEVTRRQVERLTIQNREGAISPSDLYKMKGQLGSDELNIVNTENMLEGEKLTLAQLMNIPYSRDMKLEKLAINPAPLAYDATVEEISRNALQNLALVKAADLREQSARNGVKAARGQLLPTLSLSAGVYTNYSSAATTSELMGISDKATDQYVTVNNTKIPVFAPEPQYNSLKIPYGNQWKNNVNTNVSLNLQIPLLNGLQARNRVKQAKISRDQAAFAEKTTRIQLRQAIEQDYLNMRSAFESYKKLADQVQNYTESFRGAEVKFNAGAITSVDYVIAKNDLDNARLNMIAAKYKYALQTKILDYYRGKLSW</sequence>
<dbReference type="PANTHER" id="PTHR30026">
    <property type="entry name" value="OUTER MEMBRANE PROTEIN TOLC"/>
    <property type="match status" value="1"/>
</dbReference>
<evidence type="ECO:0000256" key="4">
    <source>
        <dbReference type="ARBA" id="ARBA00022452"/>
    </source>
</evidence>
<evidence type="ECO:0000313" key="11">
    <source>
        <dbReference type="Proteomes" id="UP001501207"/>
    </source>
</evidence>
<feature type="chain" id="PRO_5046218004" evidence="9">
    <location>
        <begin position="26"/>
        <end position="483"/>
    </location>
</feature>
<accession>A0ABP8FM79</accession>
<proteinExistence type="inferred from homology"/>
<dbReference type="Proteomes" id="UP001501207">
    <property type="component" value="Unassembled WGS sequence"/>
</dbReference>
<dbReference type="Pfam" id="PF02321">
    <property type="entry name" value="OEP"/>
    <property type="match status" value="3"/>
</dbReference>
<name>A0ABP8FM79_9BACT</name>
<comment type="subcellular location">
    <subcellularLocation>
        <location evidence="1">Cell outer membrane</location>
    </subcellularLocation>
</comment>
<evidence type="ECO:0000256" key="9">
    <source>
        <dbReference type="SAM" id="SignalP"/>
    </source>
</evidence>
<feature type="coiled-coil region" evidence="8">
    <location>
        <begin position="125"/>
        <end position="184"/>
    </location>
</feature>
<keyword evidence="4" id="KW-1134">Transmembrane beta strand</keyword>